<dbReference type="SMART" id="SM00591">
    <property type="entry name" value="RWD"/>
    <property type="match status" value="1"/>
</dbReference>
<feature type="compositionally biased region" description="Low complexity" evidence="12">
    <location>
        <begin position="546"/>
        <end position="573"/>
    </location>
</feature>
<feature type="region of interest" description="Disordered" evidence="12">
    <location>
        <begin position="302"/>
        <end position="334"/>
    </location>
</feature>
<evidence type="ECO:0000256" key="8">
    <source>
        <dbReference type="ARBA" id="ARBA00022786"/>
    </source>
</evidence>
<evidence type="ECO:0000313" key="17">
    <source>
        <dbReference type="Proteomes" id="UP000306584"/>
    </source>
</evidence>
<evidence type="ECO:0000256" key="5">
    <source>
        <dbReference type="ARBA" id="ARBA00022723"/>
    </source>
</evidence>
<gene>
    <name evidence="16" type="ORF">D6D01_02235</name>
</gene>
<feature type="region of interest" description="Disordered" evidence="12">
    <location>
        <begin position="42"/>
        <end position="66"/>
    </location>
</feature>
<evidence type="ECO:0000256" key="6">
    <source>
        <dbReference type="ARBA" id="ARBA00022737"/>
    </source>
</evidence>
<dbReference type="CDD" id="cd20354">
    <property type="entry name" value="Rcat_RBR_RNF14"/>
    <property type="match status" value="1"/>
</dbReference>
<keyword evidence="5" id="KW-0479">Metal-binding</keyword>
<dbReference type="Gene3D" id="1.20.120.1750">
    <property type="match status" value="1"/>
</dbReference>
<feature type="compositionally biased region" description="Basic and acidic residues" evidence="12">
    <location>
        <begin position="474"/>
        <end position="497"/>
    </location>
</feature>
<dbReference type="AlphaFoldDB" id="A0A4S9LUF0"/>
<feature type="region of interest" description="Disordered" evidence="12">
    <location>
        <begin position="588"/>
        <end position="613"/>
    </location>
</feature>
<dbReference type="InterPro" id="IPR044066">
    <property type="entry name" value="TRIAD_supradom"/>
</dbReference>
<evidence type="ECO:0000256" key="12">
    <source>
        <dbReference type="SAM" id="MobiDB-lite"/>
    </source>
</evidence>
<feature type="region of interest" description="Disordered" evidence="12">
    <location>
        <begin position="474"/>
        <end position="509"/>
    </location>
</feature>
<evidence type="ECO:0000256" key="9">
    <source>
        <dbReference type="ARBA" id="ARBA00022833"/>
    </source>
</evidence>
<keyword evidence="8" id="KW-0833">Ubl conjugation pathway</keyword>
<dbReference type="EC" id="2.3.2.31" evidence="3"/>
<evidence type="ECO:0000256" key="3">
    <source>
        <dbReference type="ARBA" id="ARBA00012251"/>
    </source>
</evidence>
<dbReference type="PROSITE" id="PS50089">
    <property type="entry name" value="ZF_RING_2"/>
    <property type="match status" value="1"/>
</dbReference>
<feature type="compositionally biased region" description="Basic residues" evidence="12">
    <location>
        <begin position="535"/>
        <end position="545"/>
    </location>
</feature>
<dbReference type="CDD" id="cd23820">
    <property type="entry name" value="RWD_RNF14"/>
    <property type="match status" value="1"/>
</dbReference>
<feature type="compositionally biased region" description="Acidic residues" evidence="12">
    <location>
        <begin position="589"/>
        <end position="605"/>
    </location>
</feature>
<dbReference type="Pfam" id="PF01485">
    <property type="entry name" value="IBR"/>
    <property type="match status" value="1"/>
</dbReference>
<dbReference type="Pfam" id="PF22191">
    <property type="entry name" value="IBR_1"/>
    <property type="match status" value="1"/>
</dbReference>
<dbReference type="SUPFAM" id="SSF57850">
    <property type="entry name" value="RING/U-box"/>
    <property type="match status" value="2"/>
</dbReference>
<dbReference type="GO" id="GO:0008270">
    <property type="term" value="F:zinc ion binding"/>
    <property type="evidence" value="ECO:0007669"/>
    <property type="project" value="UniProtKB-KW"/>
</dbReference>
<comment type="similarity">
    <text evidence="10">Belongs to the RBR family. RNF14 subfamily.</text>
</comment>
<dbReference type="Gene3D" id="3.10.110.10">
    <property type="entry name" value="Ubiquitin Conjugating Enzyme"/>
    <property type="match status" value="1"/>
</dbReference>
<comment type="caution">
    <text evidence="16">The sequence shown here is derived from an EMBL/GenBank/DDBJ whole genome shotgun (WGS) entry which is preliminary data.</text>
</comment>
<dbReference type="GO" id="GO:0016567">
    <property type="term" value="P:protein ubiquitination"/>
    <property type="evidence" value="ECO:0007669"/>
    <property type="project" value="InterPro"/>
</dbReference>
<dbReference type="Gene3D" id="3.30.40.10">
    <property type="entry name" value="Zinc/RING finger domain, C3HC4 (zinc finger)"/>
    <property type="match status" value="1"/>
</dbReference>
<feature type="domain" description="RING-type" evidence="13">
    <location>
        <begin position="187"/>
        <end position="221"/>
    </location>
</feature>
<keyword evidence="7 11" id="KW-0863">Zinc-finger</keyword>
<evidence type="ECO:0000256" key="1">
    <source>
        <dbReference type="ARBA" id="ARBA00001798"/>
    </source>
</evidence>
<dbReference type="InterPro" id="IPR002867">
    <property type="entry name" value="IBR_dom"/>
</dbReference>
<dbReference type="InterPro" id="IPR016135">
    <property type="entry name" value="UBQ-conjugating_enzyme/RWD"/>
</dbReference>
<feature type="compositionally biased region" description="Acidic residues" evidence="12">
    <location>
        <begin position="319"/>
        <end position="329"/>
    </location>
</feature>
<dbReference type="PANTHER" id="PTHR11685">
    <property type="entry name" value="RBR FAMILY RING FINGER AND IBR DOMAIN-CONTAINING"/>
    <property type="match status" value="1"/>
</dbReference>
<dbReference type="PROSITE" id="PS00518">
    <property type="entry name" value="ZF_RING_1"/>
    <property type="match status" value="1"/>
</dbReference>
<reference evidence="16 17" key="1">
    <citation type="submission" date="2018-10" db="EMBL/GenBank/DDBJ databases">
        <title>Fifty Aureobasidium pullulans genomes reveal a recombining polyextremotolerant generalist.</title>
        <authorList>
            <person name="Gostincar C."/>
            <person name="Turk M."/>
            <person name="Zajc J."/>
            <person name="Gunde-Cimerman N."/>
        </authorList>
    </citation>
    <scope>NUCLEOTIDE SEQUENCE [LARGE SCALE GENOMIC DNA]</scope>
    <source>
        <strain evidence="16 17">EXF-6604</strain>
    </source>
</reference>
<protein>
    <recommendedName>
        <fullName evidence="3">RBR-type E3 ubiquitin transferase</fullName>
        <ecNumber evidence="3">2.3.2.31</ecNumber>
    </recommendedName>
</protein>
<keyword evidence="4" id="KW-0808">Transferase</keyword>
<dbReference type="SMART" id="SM00647">
    <property type="entry name" value="IBR"/>
    <property type="match status" value="2"/>
</dbReference>
<evidence type="ECO:0000256" key="2">
    <source>
        <dbReference type="ARBA" id="ARBA00004906"/>
    </source>
</evidence>
<dbReference type="Pfam" id="PF05773">
    <property type="entry name" value="RWD"/>
    <property type="match status" value="1"/>
</dbReference>
<evidence type="ECO:0000256" key="10">
    <source>
        <dbReference type="ARBA" id="ARBA00044508"/>
    </source>
</evidence>
<keyword evidence="9" id="KW-0862">Zinc</keyword>
<evidence type="ECO:0000256" key="4">
    <source>
        <dbReference type="ARBA" id="ARBA00022679"/>
    </source>
</evidence>
<proteinExistence type="inferred from homology"/>
<keyword evidence="6" id="KW-0677">Repeat</keyword>
<dbReference type="InterPro" id="IPR017907">
    <property type="entry name" value="Znf_RING_CS"/>
</dbReference>
<dbReference type="InterPro" id="IPR001841">
    <property type="entry name" value="Znf_RING"/>
</dbReference>
<name>A0A4S9LUF0_AURPU</name>
<organism evidence="16 17">
    <name type="scientific">Aureobasidium pullulans</name>
    <name type="common">Black yeast</name>
    <name type="synonym">Pullularia pullulans</name>
    <dbReference type="NCBI Taxonomy" id="5580"/>
    <lineage>
        <taxon>Eukaryota</taxon>
        <taxon>Fungi</taxon>
        <taxon>Dikarya</taxon>
        <taxon>Ascomycota</taxon>
        <taxon>Pezizomycotina</taxon>
        <taxon>Dothideomycetes</taxon>
        <taxon>Dothideomycetidae</taxon>
        <taxon>Dothideales</taxon>
        <taxon>Saccotheciaceae</taxon>
        <taxon>Aureobasidium</taxon>
    </lineage>
</organism>
<evidence type="ECO:0000313" key="16">
    <source>
        <dbReference type="EMBL" id="THY33567.1"/>
    </source>
</evidence>
<dbReference type="FunFam" id="3.30.40.10:FF:000416">
    <property type="entry name" value="RBR-type E3 ubiquitin transferase"/>
    <property type="match status" value="1"/>
</dbReference>
<dbReference type="InterPro" id="IPR013083">
    <property type="entry name" value="Znf_RING/FYVE/PHD"/>
</dbReference>
<dbReference type="SUPFAM" id="SSF54495">
    <property type="entry name" value="UBC-like"/>
    <property type="match status" value="1"/>
</dbReference>
<dbReference type="InterPro" id="IPR006575">
    <property type="entry name" value="RWD_dom"/>
</dbReference>
<dbReference type="EMBL" id="QZBD01000048">
    <property type="protein sequence ID" value="THY33567.1"/>
    <property type="molecule type" value="Genomic_DNA"/>
</dbReference>
<dbReference type="InterPro" id="IPR047548">
    <property type="entry name" value="Rcat_RBR_RNF14"/>
</dbReference>
<dbReference type="GO" id="GO:0061630">
    <property type="term" value="F:ubiquitin protein ligase activity"/>
    <property type="evidence" value="ECO:0007669"/>
    <property type="project" value="UniProtKB-EC"/>
</dbReference>
<accession>A0A4S9LUF0</accession>
<evidence type="ECO:0000259" key="13">
    <source>
        <dbReference type="PROSITE" id="PS50089"/>
    </source>
</evidence>
<feature type="domain" description="RING-type" evidence="15">
    <location>
        <begin position="183"/>
        <end position="445"/>
    </location>
</feature>
<feature type="domain" description="RWD" evidence="14">
    <location>
        <begin position="9"/>
        <end position="150"/>
    </location>
</feature>
<evidence type="ECO:0000259" key="15">
    <source>
        <dbReference type="PROSITE" id="PS51873"/>
    </source>
</evidence>
<sequence length="613" mass="68929">MDTTDEREEELSTLLAIYPELILDPGNPFAASLELPINPSSPLALRFPSAPPPSPPDSENGLSKYSPLTPHVDETYNVEHLPPLQLKLSLPEGYPAEKAPIVSLSTTPQWLPVDKLNDLERECEKLWEDYGRCQILFSYIDFLQQQAEQAFDLEFTGLDLSPSLKPALLDYDTLTKKAIFDAGTFDCGICLEPKKGSACYRMRRCRHVFCQTCLQDFYNNCIIEGDVGRVLCLDPTCGKDAPAGQRKKRRKEKTLHPKELLEMGIEESMIRRYVDMKRKKKLEADRTTVYCPRTWCQGPARSEKYPPIPQDLSLYPESSSEDEGEDEEEAAKKGTSPSDRLAVCSKCTFAFCKTCYAGWHGEFARCWPRNPSELSEEEKASYDYIRSHTSPCPTCSSPTQKTMGCNHMNCFQCATHFCYLCGAWLCPDNPYQHYNKAGTDCYQKLWELEEGDEGQEAAFAGARRWEQEARAVAEAADREEAEALQREEDEAAAREVAEQLEAEENPAAAQPVQENVAQLMVAEAVQPVQPAQPARRGRGGRRARGGRVAALEGRRAAPAAQQQPAPNQQQVDAAAAAVFRRFVEMAARDEEDGWDSDELEDDEDDRWVIPVRR</sequence>
<feature type="region of interest" description="Disordered" evidence="12">
    <location>
        <begin position="529"/>
        <end position="573"/>
    </location>
</feature>
<dbReference type="InterPro" id="IPR031127">
    <property type="entry name" value="E3_UB_ligase_RBR"/>
</dbReference>
<comment type="pathway">
    <text evidence="2">Protein modification; protein ubiquitination.</text>
</comment>
<dbReference type="Proteomes" id="UP000306584">
    <property type="component" value="Unassembled WGS sequence"/>
</dbReference>
<comment type="catalytic activity">
    <reaction evidence="1">
        <text>[E2 ubiquitin-conjugating enzyme]-S-ubiquitinyl-L-cysteine + [acceptor protein]-L-lysine = [E2 ubiquitin-conjugating enzyme]-L-cysteine + [acceptor protein]-N(6)-ubiquitinyl-L-lysine.</text>
        <dbReference type="EC" id="2.3.2.31"/>
    </reaction>
</comment>
<evidence type="ECO:0000259" key="14">
    <source>
        <dbReference type="PROSITE" id="PS50908"/>
    </source>
</evidence>
<dbReference type="PROSITE" id="PS50908">
    <property type="entry name" value="RWD"/>
    <property type="match status" value="1"/>
</dbReference>
<dbReference type="PROSITE" id="PS51873">
    <property type="entry name" value="TRIAD"/>
    <property type="match status" value="1"/>
</dbReference>
<dbReference type="CDD" id="cd23134">
    <property type="entry name" value="RING-HC_ITT1-like"/>
    <property type="match status" value="1"/>
</dbReference>
<evidence type="ECO:0000256" key="7">
    <source>
        <dbReference type="ARBA" id="ARBA00022771"/>
    </source>
</evidence>
<evidence type="ECO:0000256" key="11">
    <source>
        <dbReference type="PROSITE-ProRule" id="PRU00175"/>
    </source>
</evidence>